<dbReference type="EMBL" id="KZ664631">
    <property type="protein sequence ID" value="PPS04233.1"/>
    <property type="molecule type" value="Genomic_DNA"/>
</dbReference>
<accession>A0A2P5XLK0</accession>
<protein>
    <submittedName>
        <fullName evidence="2">Uncharacterized protein</fullName>
    </submittedName>
</protein>
<dbReference type="AlphaFoldDB" id="A0A2P5XLK0"/>
<dbReference type="Proteomes" id="UP000239757">
    <property type="component" value="Unassembled WGS sequence"/>
</dbReference>
<evidence type="ECO:0000313" key="3">
    <source>
        <dbReference type="Proteomes" id="UP000239757"/>
    </source>
</evidence>
<gene>
    <name evidence="2" type="ORF">GOBAR_AA16426</name>
</gene>
<proteinExistence type="predicted"/>
<reference evidence="2 3" key="1">
    <citation type="submission" date="2015-01" db="EMBL/GenBank/DDBJ databases">
        <title>Genome of allotetraploid Gossypium barbadense reveals genomic plasticity and fiber elongation in cotton evolution.</title>
        <authorList>
            <person name="Chen X."/>
            <person name="Liu X."/>
            <person name="Zhao B."/>
            <person name="Zheng H."/>
            <person name="Hu Y."/>
            <person name="Lu G."/>
            <person name="Yang C."/>
            <person name="Chen J."/>
            <person name="Shan C."/>
            <person name="Zhang L."/>
            <person name="Zhou Y."/>
            <person name="Wang L."/>
            <person name="Guo W."/>
            <person name="Bai Y."/>
            <person name="Ruan J."/>
            <person name="Shangguan X."/>
            <person name="Mao Y."/>
            <person name="Jiang J."/>
            <person name="Zhu Y."/>
            <person name="Lei J."/>
            <person name="Kang H."/>
            <person name="Chen S."/>
            <person name="He X."/>
            <person name="Wang R."/>
            <person name="Wang Y."/>
            <person name="Chen J."/>
            <person name="Wang L."/>
            <person name="Yu S."/>
            <person name="Wang B."/>
            <person name="Wei J."/>
            <person name="Song S."/>
            <person name="Lu X."/>
            <person name="Gao Z."/>
            <person name="Gu W."/>
            <person name="Deng X."/>
            <person name="Ma D."/>
            <person name="Wang S."/>
            <person name="Liang W."/>
            <person name="Fang L."/>
            <person name="Cai C."/>
            <person name="Zhu X."/>
            <person name="Zhou B."/>
            <person name="Zhang Y."/>
            <person name="Chen Z."/>
            <person name="Xu S."/>
            <person name="Zhu R."/>
            <person name="Wang S."/>
            <person name="Zhang T."/>
            <person name="Zhao G."/>
        </authorList>
    </citation>
    <scope>NUCLEOTIDE SEQUENCE [LARGE SCALE GENOMIC DNA]</scope>
    <source>
        <strain evidence="3">cv. Xinhai21</strain>
        <tissue evidence="2">Leaf</tissue>
    </source>
</reference>
<sequence length="79" mass="8503">MVLGEDSSALLPSPSLSGYPSYGAPPSPQSFSGYPSYGAPPPPPPPLELPFSNNWFAVFASMFVRDRNRENLELSLCKA</sequence>
<organism evidence="2 3">
    <name type="scientific">Gossypium barbadense</name>
    <name type="common">Sea Island cotton</name>
    <name type="synonym">Hibiscus barbadensis</name>
    <dbReference type="NCBI Taxonomy" id="3634"/>
    <lineage>
        <taxon>Eukaryota</taxon>
        <taxon>Viridiplantae</taxon>
        <taxon>Streptophyta</taxon>
        <taxon>Embryophyta</taxon>
        <taxon>Tracheophyta</taxon>
        <taxon>Spermatophyta</taxon>
        <taxon>Magnoliopsida</taxon>
        <taxon>eudicotyledons</taxon>
        <taxon>Gunneridae</taxon>
        <taxon>Pentapetalae</taxon>
        <taxon>rosids</taxon>
        <taxon>malvids</taxon>
        <taxon>Malvales</taxon>
        <taxon>Malvaceae</taxon>
        <taxon>Malvoideae</taxon>
        <taxon>Gossypium</taxon>
    </lineage>
</organism>
<feature type="compositionally biased region" description="Low complexity" evidence="1">
    <location>
        <begin position="7"/>
        <end position="22"/>
    </location>
</feature>
<evidence type="ECO:0000313" key="2">
    <source>
        <dbReference type="EMBL" id="PPS04233.1"/>
    </source>
</evidence>
<feature type="region of interest" description="Disordered" evidence="1">
    <location>
        <begin position="1"/>
        <end position="24"/>
    </location>
</feature>
<name>A0A2P5XLK0_GOSBA</name>
<evidence type="ECO:0000256" key="1">
    <source>
        <dbReference type="SAM" id="MobiDB-lite"/>
    </source>
</evidence>